<dbReference type="Proteomes" id="UP000054632">
    <property type="component" value="Unassembled WGS sequence"/>
</dbReference>
<gene>
    <name evidence="2" type="ORF">T4A_7980</name>
    <name evidence="4" type="ORF">T4C_8116</name>
    <name evidence="3" type="ORF">T4D_8743</name>
    <name evidence="1" type="ORF">T4E_6473</name>
</gene>
<evidence type="ECO:0000313" key="4">
    <source>
        <dbReference type="EMBL" id="KRZ26218.1"/>
    </source>
</evidence>
<dbReference type="AlphaFoldDB" id="A0A0V1DVG1"/>
<evidence type="ECO:0000313" key="6">
    <source>
        <dbReference type="Proteomes" id="UP000054815"/>
    </source>
</evidence>
<dbReference type="Proteomes" id="UP000054995">
    <property type="component" value="Unassembled WGS sequence"/>
</dbReference>
<evidence type="ECO:0000313" key="2">
    <source>
        <dbReference type="EMBL" id="KRY65498.1"/>
    </source>
</evidence>
<dbReference type="OrthoDB" id="5920534at2759"/>
<name>A0A0V1DVG1_TRIPS</name>
<accession>A0A0V1DVG1</accession>
<evidence type="ECO:0000313" key="7">
    <source>
        <dbReference type="Proteomes" id="UP000054995"/>
    </source>
</evidence>
<dbReference type="Proteomes" id="UP000054826">
    <property type="component" value="Unassembled WGS sequence"/>
</dbReference>
<dbReference type="EMBL" id="JYDV01000185">
    <property type="protein sequence ID" value="KRZ26218.1"/>
    <property type="molecule type" value="Genomic_DNA"/>
</dbReference>
<reference evidence="5 6" key="1">
    <citation type="submission" date="2015-01" db="EMBL/GenBank/DDBJ databases">
        <title>Evolution of Trichinella species and genotypes.</title>
        <authorList>
            <person name="Korhonen P.K."/>
            <person name="Edoardo P."/>
            <person name="Giuseppe L.R."/>
            <person name="Gasser R.B."/>
        </authorList>
    </citation>
    <scope>NUCLEOTIDE SEQUENCE [LARGE SCALE GENOMIC DNA]</scope>
    <source>
        <strain evidence="2">ISS13</strain>
        <strain evidence="1">ISS141</strain>
        <strain evidence="4">ISS176</strain>
        <strain evidence="3">ISS470</strain>
    </source>
</reference>
<dbReference type="EMBL" id="JYDT01000058">
    <property type="protein sequence ID" value="KRY87274.1"/>
    <property type="molecule type" value="Genomic_DNA"/>
</dbReference>
<sequence>MFEKVKLSRNKVEQWNSPLFEILTDNEILKAVENDVNVPNMSDKPDEDRSHSKIYFCFKVSSVWMEQQKKFSATQLMLMRYHRHIIAQKKLFLFKIVFRSEIDC</sequence>
<comment type="caution">
    <text evidence="2">The sequence shown here is derived from an EMBL/GenBank/DDBJ whole genome shotgun (WGS) entry which is preliminary data.</text>
</comment>
<protein>
    <submittedName>
        <fullName evidence="2">Uncharacterized protein</fullName>
    </submittedName>
</protein>
<dbReference type="EMBL" id="JYDR01000208">
    <property type="protein sequence ID" value="KRY65498.1"/>
    <property type="molecule type" value="Genomic_DNA"/>
</dbReference>
<evidence type="ECO:0000313" key="1">
    <source>
        <dbReference type="EMBL" id="KRX99433.1"/>
    </source>
</evidence>
<evidence type="ECO:0000313" key="5">
    <source>
        <dbReference type="Proteomes" id="UP000054632"/>
    </source>
</evidence>
<proteinExistence type="predicted"/>
<dbReference type="EMBL" id="JYDU01000014">
    <property type="protein sequence ID" value="KRX99433.1"/>
    <property type="molecule type" value="Genomic_DNA"/>
</dbReference>
<organism evidence="2 5">
    <name type="scientific">Trichinella pseudospiralis</name>
    <name type="common">Parasitic roundworm</name>
    <dbReference type="NCBI Taxonomy" id="6337"/>
    <lineage>
        <taxon>Eukaryota</taxon>
        <taxon>Metazoa</taxon>
        <taxon>Ecdysozoa</taxon>
        <taxon>Nematoda</taxon>
        <taxon>Enoplea</taxon>
        <taxon>Dorylaimia</taxon>
        <taxon>Trichinellida</taxon>
        <taxon>Trichinellidae</taxon>
        <taxon>Trichinella</taxon>
    </lineage>
</organism>
<evidence type="ECO:0000313" key="3">
    <source>
        <dbReference type="EMBL" id="KRY87274.1"/>
    </source>
</evidence>
<dbReference type="Proteomes" id="UP000054815">
    <property type="component" value="Unassembled WGS sequence"/>
</dbReference>
<keyword evidence="7" id="KW-1185">Reference proteome</keyword>